<dbReference type="OrthoDB" id="7605191at2"/>
<feature type="region of interest" description="Disordered" evidence="1">
    <location>
        <begin position="189"/>
        <end position="215"/>
    </location>
</feature>
<dbReference type="EMBL" id="CP017104">
    <property type="protein sequence ID" value="APO70056.1"/>
    <property type="molecule type" value="Genomic_DNA"/>
</dbReference>
<evidence type="ECO:0000256" key="1">
    <source>
        <dbReference type="SAM" id="MobiDB-lite"/>
    </source>
</evidence>
<dbReference type="AlphaFoldDB" id="A0A1L5NQ82"/>
<dbReference type="RefSeq" id="WP_074070658.1">
    <property type="nucleotide sequence ID" value="NZ_CP017104.1"/>
</dbReference>
<accession>A0A1L5NQ82</accession>
<gene>
    <name evidence="2" type="ORF">IE4872_PC00023</name>
</gene>
<name>A0A1L5NQ82_9HYPH</name>
<reference evidence="2 3" key="1">
    <citation type="submission" date="2016-09" db="EMBL/GenBank/DDBJ databases">
        <title>The complete genome sequences of Rhizobium gallicum, symbiovars gallicum and phaseoli, symbionts associated to common bean (Phaseolus vulgaris).</title>
        <authorList>
            <person name="Bustos P."/>
            <person name="Santamaria R.I."/>
            <person name="Perez-Carrascal O.M."/>
            <person name="Juarez S."/>
            <person name="Lozano L."/>
            <person name="Martinez-Flores I."/>
            <person name="Martinez-Romero E."/>
            <person name="Cevallos M."/>
            <person name="Romero D."/>
            <person name="Davila G."/>
            <person name="Gonzalez V."/>
        </authorList>
    </citation>
    <scope>NUCLEOTIDE SEQUENCE [LARGE SCALE GENOMIC DNA]</scope>
    <source>
        <strain evidence="2 3">IE4872</strain>
        <plasmid evidence="3">prgalie4872c</plasmid>
    </source>
</reference>
<sequence length="375" mass="39074">MARASPGVVAALIASSRALLEILVDDTTTVVAFLEDITDLSDSERTALSGRVGAGITDQTMEMLGFVWRDVAEQLIGSSVALADYVYESATGALVLAEAKGSITSAATQGGADSTAHNAYLRQVQPYVYLSPPGPKGGPSVGFIEHGYALAFAARPGHAPGPTAPPPPAIAADAFLAVAETDPTAIAPTAGAGPGTGTALSVQIPPPPPPAKTHEPQSFDLRLGNYRAVFLLANAPSVVAKIDAVLLKSDISPGIQSFVQVVCGDRSFLIGIDPTFPSIDALRPHLSGWAFAVALGPAEKFLHQLANAFNQGFSRAVPVQQLVRGGGEKPPPFIMSPDGFAMLRRDATFETHEVTWNPGNGQITRFDLPPNTPLR</sequence>
<geneLocation type="plasmid" evidence="3">
    <name>prgalie4872c</name>
</geneLocation>
<evidence type="ECO:0000313" key="3">
    <source>
        <dbReference type="Proteomes" id="UP000184749"/>
    </source>
</evidence>
<dbReference type="Proteomes" id="UP000184749">
    <property type="component" value="Plasmid pRgalIE4872c"/>
</dbReference>
<protein>
    <submittedName>
        <fullName evidence="2">Uncharacterized protein</fullName>
    </submittedName>
</protein>
<organism evidence="2 3">
    <name type="scientific">Rhizobium gallicum</name>
    <dbReference type="NCBI Taxonomy" id="56730"/>
    <lineage>
        <taxon>Bacteria</taxon>
        <taxon>Pseudomonadati</taxon>
        <taxon>Pseudomonadota</taxon>
        <taxon>Alphaproteobacteria</taxon>
        <taxon>Hyphomicrobiales</taxon>
        <taxon>Rhizobiaceae</taxon>
        <taxon>Rhizobium/Agrobacterium group</taxon>
        <taxon>Rhizobium</taxon>
    </lineage>
</organism>
<proteinExistence type="predicted"/>
<evidence type="ECO:0000313" key="2">
    <source>
        <dbReference type="EMBL" id="APO70056.1"/>
    </source>
</evidence>
<keyword evidence="2" id="KW-0614">Plasmid</keyword>